<dbReference type="AlphaFoldDB" id="N6UHT2"/>
<protein>
    <submittedName>
        <fullName evidence="1">Uncharacterized protein</fullName>
    </submittedName>
</protein>
<feature type="non-terminal residue" evidence="1">
    <location>
        <position position="1"/>
    </location>
</feature>
<dbReference type="HOGENOM" id="CLU_3242698_0_0_1"/>
<accession>N6UHT2</accession>
<evidence type="ECO:0000313" key="1">
    <source>
        <dbReference type="EMBL" id="ENN80176.1"/>
    </source>
</evidence>
<gene>
    <name evidence="1" type="ORF">YQE_03394</name>
</gene>
<organism evidence="1">
    <name type="scientific">Dendroctonus ponderosae</name>
    <name type="common">Mountain pine beetle</name>
    <dbReference type="NCBI Taxonomy" id="77166"/>
    <lineage>
        <taxon>Eukaryota</taxon>
        <taxon>Metazoa</taxon>
        <taxon>Ecdysozoa</taxon>
        <taxon>Arthropoda</taxon>
        <taxon>Hexapoda</taxon>
        <taxon>Insecta</taxon>
        <taxon>Pterygota</taxon>
        <taxon>Neoptera</taxon>
        <taxon>Endopterygota</taxon>
        <taxon>Coleoptera</taxon>
        <taxon>Polyphaga</taxon>
        <taxon>Cucujiformia</taxon>
        <taxon>Curculionidae</taxon>
        <taxon>Scolytinae</taxon>
        <taxon>Dendroctonus</taxon>
    </lineage>
</organism>
<name>N6UHT2_DENPD</name>
<sequence>MSPVSKWLRYKDVWSETGRTFCSWEHLCFNNRIVFYLNNNIDQ</sequence>
<dbReference type="EMBL" id="KB740582">
    <property type="protein sequence ID" value="ENN80176.1"/>
    <property type="molecule type" value="Genomic_DNA"/>
</dbReference>
<proteinExistence type="predicted"/>
<reference evidence="1" key="1">
    <citation type="journal article" date="2013" name="Genome Biol.">
        <title>Draft genome of the mountain pine beetle, Dendroctonus ponderosae Hopkins, a major forest pest.</title>
        <authorList>
            <person name="Keeling C.I."/>
            <person name="Yuen M.M."/>
            <person name="Liao N.Y."/>
            <person name="Docking T.R."/>
            <person name="Chan S.K."/>
            <person name="Taylor G.A."/>
            <person name="Palmquist D.L."/>
            <person name="Jackman S.D."/>
            <person name="Nguyen A."/>
            <person name="Li M."/>
            <person name="Henderson H."/>
            <person name="Janes J.K."/>
            <person name="Zhao Y."/>
            <person name="Pandoh P."/>
            <person name="Moore R."/>
            <person name="Sperling F.A."/>
            <person name="Huber D.P."/>
            <person name="Birol I."/>
            <person name="Jones S.J."/>
            <person name="Bohlmann J."/>
        </authorList>
    </citation>
    <scope>NUCLEOTIDE SEQUENCE</scope>
</reference>